<organism evidence="1 2">
    <name type="scientific">Faecalibaculum rodentium</name>
    <dbReference type="NCBI Taxonomy" id="1702221"/>
    <lineage>
        <taxon>Bacteria</taxon>
        <taxon>Bacillati</taxon>
        <taxon>Bacillota</taxon>
        <taxon>Erysipelotrichia</taxon>
        <taxon>Erysipelotrichales</taxon>
        <taxon>Erysipelotrichaceae</taxon>
        <taxon>Faecalibaculum</taxon>
    </lineage>
</organism>
<dbReference type="GO" id="GO:0000287">
    <property type="term" value="F:magnesium ion binding"/>
    <property type="evidence" value="ECO:0007669"/>
    <property type="project" value="TreeGrafter"/>
</dbReference>
<evidence type="ECO:0000313" key="1">
    <source>
        <dbReference type="EMBL" id="AMK55763.1"/>
    </source>
</evidence>
<dbReference type="SUPFAM" id="SSF56784">
    <property type="entry name" value="HAD-like"/>
    <property type="match status" value="1"/>
</dbReference>
<dbReference type="InterPro" id="IPR036412">
    <property type="entry name" value="HAD-like_sf"/>
</dbReference>
<dbReference type="GO" id="GO:0005829">
    <property type="term" value="C:cytosol"/>
    <property type="evidence" value="ECO:0007669"/>
    <property type="project" value="TreeGrafter"/>
</dbReference>
<dbReference type="Proteomes" id="UP000069771">
    <property type="component" value="Chromosome"/>
</dbReference>
<dbReference type="Gene3D" id="3.30.1240.10">
    <property type="match status" value="1"/>
</dbReference>
<dbReference type="GeneID" id="78479115"/>
<dbReference type="KEGG" id="fro:AALO17_26290"/>
<dbReference type="PANTHER" id="PTHR10000:SF8">
    <property type="entry name" value="HAD SUPERFAMILY HYDROLASE-LIKE, TYPE 3"/>
    <property type="match status" value="1"/>
</dbReference>
<dbReference type="RefSeq" id="WP_067559760.1">
    <property type="nucleotide sequence ID" value="NZ_CAONVF010000011.1"/>
</dbReference>
<dbReference type="Gene3D" id="3.40.50.1000">
    <property type="entry name" value="HAD superfamily/HAD-like"/>
    <property type="match status" value="1"/>
</dbReference>
<gene>
    <name evidence="1" type="ORF">AALO17_26290</name>
</gene>
<dbReference type="EMBL" id="CP011391">
    <property type="protein sequence ID" value="AMK55763.1"/>
    <property type="molecule type" value="Genomic_DNA"/>
</dbReference>
<evidence type="ECO:0008006" key="3">
    <source>
        <dbReference type="Google" id="ProtNLM"/>
    </source>
</evidence>
<dbReference type="Pfam" id="PF08282">
    <property type="entry name" value="Hydrolase_3"/>
    <property type="match status" value="1"/>
</dbReference>
<dbReference type="OrthoDB" id="9781413at2"/>
<proteinExistence type="predicted"/>
<dbReference type="InterPro" id="IPR023214">
    <property type="entry name" value="HAD_sf"/>
</dbReference>
<dbReference type="PANTHER" id="PTHR10000">
    <property type="entry name" value="PHOSPHOSERINE PHOSPHATASE"/>
    <property type="match status" value="1"/>
</dbReference>
<protein>
    <recommendedName>
        <fullName evidence="3">HAD family phosphatase</fullName>
    </recommendedName>
</protein>
<name>A0A140DYN6_9FIRM</name>
<dbReference type="AlphaFoldDB" id="A0A140DYN6"/>
<evidence type="ECO:0000313" key="2">
    <source>
        <dbReference type="Proteomes" id="UP000069771"/>
    </source>
</evidence>
<keyword evidence="2" id="KW-1185">Reference proteome</keyword>
<accession>A0A140DYN6</accession>
<sequence length="285" mass="31815">MERKEEGKTQKPQEPLKRLLLCDVDGTLLIDGSVREEDARCLQRWKEAGNGFGLVTGRGEAFCRELCRELGVEPDVLITDNGAEVWMENRCLHREWLPAAQVARALEALHSDGLWPSVCVPFVTMPDGAHRFARRCMGEAAMVRVMETQAHLRHFSDEDLEDLLERVPDVPGVSLYVWKDRDTSQVLTKARRQTPDLLWHQTSHDYVEACASDKARALHVLLGSLTGDAAVSYVGDGPNDIPVFDVLADTWCMDTAPASVRSHAANVTPGVSQVIERKLEYVEKA</sequence>
<dbReference type="STRING" id="1702221.AALO17_26290"/>
<reference evidence="1 2" key="1">
    <citation type="journal article" date="2016" name="Gut Pathog.">
        <title>Whole genome sequencing of "Faecalibaculum rodentium" ALO17, isolated from C57BL/6J laboratory mouse feces.</title>
        <authorList>
            <person name="Lim S."/>
            <person name="Chang D.H."/>
            <person name="Ahn S."/>
            <person name="Kim B.C."/>
        </authorList>
    </citation>
    <scope>NUCLEOTIDE SEQUENCE [LARGE SCALE GENOMIC DNA]</scope>
    <source>
        <strain evidence="1 2">Alo17</strain>
    </source>
</reference>
<dbReference type="GO" id="GO:0016791">
    <property type="term" value="F:phosphatase activity"/>
    <property type="evidence" value="ECO:0007669"/>
    <property type="project" value="TreeGrafter"/>
</dbReference>